<dbReference type="GO" id="GO:0009653">
    <property type="term" value="P:anatomical structure morphogenesis"/>
    <property type="evidence" value="ECO:0007669"/>
    <property type="project" value="TreeGrafter"/>
</dbReference>
<keyword evidence="8" id="KW-1185">Reference proteome</keyword>
<evidence type="ECO:0000259" key="7">
    <source>
        <dbReference type="PROSITE" id="PS50025"/>
    </source>
</evidence>
<feature type="repeat" description="CSPG" evidence="5">
    <location>
        <begin position="1772"/>
        <end position="1871"/>
    </location>
</feature>
<evidence type="ECO:0000256" key="1">
    <source>
        <dbReference type="ARBA" id="ARBA00022729"/>
    </source>
</evidence>
<dbReference type="GeneID" id="101697849"/>
<comment type="caution">
    <text evidence="4">Lacks conserved residue(s) required for the propagation of feature annotation.</text>
</comment>
<dbReference type="PANTHER" id="PTHR45739:SF12">
    <property type="entry name" value="CHONDROITIN SULFATE PROTEOGLYCAN 4-LIKE ISOFORM X2"/>
    <property type="match status" value="1"/>
</dbReference>
<feature type="repeat" description="CSPG" evidence="5">
    <location>
        <begin position="702"/>
        <end position="800"/>
    </location>
</feature>
<dbReference type="PANTHER" id="PTHR45739">
    <property type="entry name" value="MATRIX PROTEIN, PUTATIVE-RELATED"/>
    <property type="match status" value="1"/>
</dbReference>
<feature type="repeat" description="CSPG" evidence="5">
    <location>
        <begin position="2116"/>
        <end position="2215"/>
    </location>
</feature>
<dbReference type="Gene3D" id="2.60.120.200">
    <property type="match status" value="2"/>
</dbReference>
<dbReference type="InterPro" id="IPR051561">
    <property type="entry name" value="FRAS1_ECM"/>
</dbReference>
<reference evidence="9" key="1">
    <citation type="submission" date="2025-08" db="UniProtKB">
        <authorList>
            <consortium name="RefSeq"/>
        </authorList>
    </citation>
    <scope>IDENTIFICATION</scope>
</reference>
<feature type="repeat" description="CSPG" evidence="5">
    <location>
        <begin position="590"/>
        <end position="685"/>
    </location>
</feature>
<feature type="domain" description="Laminin G" evidence="7">
    <location>
        <begin position="245"/>
        <end position="424"/>
    </location>
</feature>
<dbReference type="PROSITE" id="PS51854">
    <property type="entry name" value="CSPG"/>
    <property type="match status" value="14"/>
</dbReference>
<name>A0AAX6T9F7_HETGA</name>
<evidence type="ECO:0000256" key="4">
    <source>
        <dbReference type="PROSITE-ProRule" id="PRU00122"/>
    </source>
</evidence>
<keyword evidence="2" id="KW-0677">Repeat</keyword>
<dbReference type="Pfam" id="PF16184">
    <property type="entry name" value="Cadherin_3"/>
    <property type="match status" value="13"/>
</dbReference>
<dbReference type="PROSITE" id="PS50025">
    <property type="entry name" value="LAM_G_DOMAIN"/>
    <property type="match status" value="2"/>
</dbReference>
<dbReference type="SMART" id="SM00282">
    <property type="entry name" value="LamG"/>
    <property type="match status" value="2"/>
</dbReference>
<dbReference type="RefSeq" id="XP_021117083.1">
    <property type="nucleotide sequence ID" value="XM_021261424.1"/>
</dbReference>
<dbReference type="SUPFAM" id="SSF49899">
    <property type="entry name" value="Concanavalin A-like lectins/glucanases"/>
    <property type="match status" value="2"/>
</dbReference>
<feature type="repeat" description="CSPG" evidence="5">
    <location>
        <begin position="1901"/>
        <end position="1995"/>
    </location>
</feature>
<evidence type="ECO:0000313" key="8">
    <source>
        <dbReference type="Proteomes" id="UP000694906"/>
    </source>
</evidence>
<feature type="domain" description="Laminin G" evidence="7">
    <location>
        <begin position="60"/>
        <end position="235"/>
    </location>
</feature>
<evidence type="ECO:0000256" key="5">
    <source>
        <dbReference type="PROSITE-ProRule" id="PRU01201"/>
    </source>
</evidence>
<keyword evidence="6" id="KW-1133">Transmembrane helix</keyword>
<feature type="repeat" description="CSPG" evidence="5">
    <location>
        <begin position="1395"/>
        <end position="1486"/>
    </location>
</feature>
<dbReference type="Pfam" id="PF02210">
    <property type="entry name" value="Laminin_G_2"/>
    <property type="match status" value="2"/>
</dbReference>
<dbReference type="InterPro" id="IPR039005">
    <property type="entry name" value="CSPG_rpt"/>
</dbReference>
<feature type="repeat" description="CSPG" evidence="5">
    <location>
        <begin position="1168"/>
        <end position="1259"/>
    </location>
</feature>
<keyword evidence="6" id="KW-0812">Transmembrane</keyword>
<evidence type="ECO:0000313" key="9">
    <source>
        <dbReference type="RefSeq" id="XP_021117083.1"/>
    </source>
</evidence>
<feature type="repeat" description="CSPG" evidence="5">
    <location>
        <begin position="2012"/>
        <end position="2100"/>
    </location>
</feature>
<dbReference type="Proteomes" id="UP000694906">
    <property type="component" value="Unplaced"/>
</dbReference>
<feature type="repeat" description="CSPG" evidence="5">
    <location>
        <begin position="1646"/>
        <end position="1746"/>
    </location>
</feature>
<dbReference type="InterPro" id="IPR013320">
    <property type="entry name" value="ConA-like_dom_sf"/>
</dbReference>
<keyword evidence="6" id="KW-0472">Membrane</keyword>
<keyword evidence="3" id="KW-0325">Glycoprotein</keyword>
<sequence>MLGAAPLARLRVPGGGREGAGAGRQLCHRPGASAGHRGGMQVLWARHLVLLAACLRLCGALGASFYGESYVELNNIEVSSELSLQLKFQTSKPQGLLFLAAGKNDYCIIELLSGNLWVRVNLGTSEQVLFPEQRLRVDDLVWHLVELYYIKDNVLLVIDKHYETNGQMAGGMHNFNFQHGIYIGGHGGLNVPYLDEKVPNFRGCMEDVVFNRREILMSLRSYPGFKKVYEVSLGCNEEFFAGEDEAINFFSSRSYVTFPQWKVQRGGVLKFALQTGNQQALLLFQSGKDGDFVALEIHEGLLKVHIGRNKSKTELSSSVLISDTKWHTIQLQFMGGYLDLVVDEQGVRMLLPLESKPFVSEGPLFIGGLDNKMWEEVKMLDLASVPRKSARGISLKGCLQGLEANSQKRALRDAFVSKDISAGCKTESTDNGHRSVTTLANLPQSETLHSTIVPGAIKPFFQDQSSSLLVLNSLEVQEGGRALLEQRHMKVNIECKELVFIYSQILIKMEEMPIHGFFQLDVSSEQEMVKAFTMLDLWQGKVWYVHDGSEEPTDYFTFLVSSNSKNEMPLCLQDHDPYVFNINIIPVNDPPYLNLPKGNMLLVLENSKKRLTPNIIQVSDPDTDSLSLSFSVLGNLNSDGGFLENANDPGRAINGFTHTDLRDGSIFYVHRGLRTSRVVLRASDGELVSNTVVFRVMAVPWDFEVVNRTGVVVPQGGTVLITQSNLSVEVNGEHHAMEAHYDITHPPQFGQIQRWGSRGEWKQVSSFSQRSINKSRVRYYSTFEELQQENVMDHFKFRVNIEGKVSKELMFPLTVQWLKFTLVKNVPLEISTINKEVLNSDHLQAATEGVEVAEREIHFKLLIPPKKGKLLLDNKILKKTSIFSQKNITDSQISYEPLERPKEDSQDTFKFLIVAKHIESKDYIFRVLLKADETRIILTNRGLLVKEGEGKLITKSELFVQTWDNQIFQYKVTKSPQYGRLKLIGFSDTLESNDSITTFTDQDIVSERLMYIHDDSETQSDDFFVVVSPGQEGVVKDFDLKHLSTEIKVNISVELKNDERPVRVVDKAFHVVRNGQRLLTLEDLCFHDPDLDFDDGQLLYTRWGIPNGDLVRASNPTEKLYQFRQEDLREGQVLFRHRGADSARFVLFVTDGVHYTSSLLEVSVSDPYIQIANNTGLLVKRGKDTCLTTANLSVTTNQDVRTDLEVEFHIVWPPKHGRVLVNNSVSSSFSQHDLKPGHVTYRHDGSGNFDIFNMTVKVKDTYLEVGVCVQVELEDHHHHSQVWHRKTLIVEEGKPVKLSIRRLQAGNEYSIPSEAVFIVRTPPMHGYLQKSIPEEGSLNSDEKFPLSFTHQDVDNGNILYVQTAPAQKQDHFLLDVINGSQVMSELEILLDIVPKLIPLEVQNFTVQEGGSKALLEDYLKIPSKYFEGLDCEFVLLEPPKHGYVESSHFPRVKLMKFTRKQVENESIFYVHDDSETLLDNFTIFANSSELGKQSLPQTLFVTVESVNDEAPEIIVNKILQVQVIELRAPHLLGKLSTTELHTLEIYLFLVWVNSVTEITRGDLCAEDGDSSLQDLVYWVTPPSNGHLALKSSPGESIQNFTQAQINEGQVVFEHSGAMSGGFNFQVTDGLNFAPQQIFSITAQALIISLEVNRGLSIFPGSMKPLSSHDLKAVTNDVYSAGNRTITFIVLSSPRLGRLLRMNSDNSTEDVFIFTQYLVSEGLILYQHIDHENSSSTVEDSFTFMASSPPVAVLGPEEFSITISYEINEPGRHSRLLANTGATVKEGDKVLIDQSKLDASNLLFKLPKSQHSSYEVWFQVTSLPHHGTIMVGERNITKEKPNFSQYIINKFGVTYLHDDSDSLADSFTFAVWPNKKSKSATKPEAGFLEELFNITITPVNDQAPELKTKGLRLQVLQGSRLVVGPEILKVEDPDSPPDEIRYVIIRNPNNGFLAMANHSDVPCHQFTQADIDSCQVWFIQDGSPSSGVFYFSVTDGKHRPFYKLFHLDVIPTAITLLNLTELLLPQGQTIVPITHVHLSAVTNGRSPHIIYRITRPLQHGHLLIENEVVTSFAQEDLDSGRLSYHMTNLTASEDQLQFSMFTSESNLTGQTLSIKVKPLLRVMSNLKVANRVAHQLRRKDLDASELANMTNSDPKFEVTEPPVHGRLVRRVVRSTMMEDATLFTQKDVDQGLLVLDMHANLTGTDVLNDSFTFLLRADHVQPAIGYLPFTIVPPDLLLLQTFTPDVPLVTGEVLGTSVFSQKKPVVSSGFTTQTETRGKLTQTRWQGADPWGQHSGAEPDVNGTISSMGVIWPPAATKVSPGISTQPREISYPLMVIIPLAAVFLLLIVISMTLCIWLLGQKEKKGKPLINPQTNLEPTTPSCKPERSITVPSVIVTPLIQSSSNPPAGLFRALQCEQMDPTMVKPIRKCAPWETWMNLDPDMVKLCRQTNPMLKHNQYWV</sequence>
<feature type="repeat" description="CSPG" evidence="5">
    <location>
        <begin position="1279"/>
        <end position="1377"/>
    </location>
</feature>
<dbReference type="CDD" id="cd00110">
    <property type="entry name" value="LamG"/>
    <property type="match status" value="2"/>
</dbReference>
<protein>
    <submittedName>
        <fullName evidence="9">Chondroitin sulfate proteoglycan 4-like</fullName>
    </submittedName>
</protein>
<evidence type="ECO:0000256" key="2">
    <source>
        <dbReference type="ARBA" id="ARBA00022737"/>
    </source>
</evidence>
<keyword evidence="1" id="KW-0732">Signal</keyword>
<feature type="repeat" description="CSPG" evidence="5">
    <location>
        <begin position="465"/>
        <end position="561"/>
    </location>
</feature>
<evidence type="ECO:0000256" key="3">
    <source>
        <dbReference type="ARBA" id="ARBA00023180"/>
    </source>
</evidence>
<feature type="repeat" description="CSPG" evidence="5">
    <location>
        <begin position="934"/>
        <end position="1028"/>
    </location>
</feature>
<organism evidence="8 9">
    <name type="scientific">Heterocephalus glaber</name>
    <name type="common">Naked mole rat</name>
    <dbReference type="NCBI Taxonomy" id="10181"/>
    <lineage>
        <taxon>Eukaryota</taxon>
        <taxon>Metazoa</taxon>
        <taxon>Chordata</taxon>
        <taxon>Craniata</taxon>
        <taxon>Vertebrata</taxon>
        <taxon>Euteleostomi</taxon>
        <taxon>Mammalia</taxon>
        <taxon>Eutheria</taxon>
        <taxon>Euarchontoglires</taxon>
        <taxon>Glires</taxon>
        <taxon>Rodentia</taxon>
        <taxon>Hystricomorpha</taxon>
        <taxon>Bathyergidae</taxon>
        <taxon>Heterocephalus</taxon>
    </lineage>
</organism>
<feature type="repeat" description="CSPG" evidence="5">
    <location>
        <begin position="1060"/>
        <end position="1152"/>
    </location>
</feature>
<feature type="repeat" description="CSPG" evidence="5">
    <location>
        <begin position="1539"/>
        <end position="1629"/>
    </location>
</feature>
<gene>
    <name evidence="9" type="primary">LOC101697849</name>
</gene>
<feature type="transmembrane region" description="Helical" evidence="6">
    <location>
        <begin position="2333"/>
        <end position="2358"/>
    </location>
</feature>
<evidence type="ECO:0000256" key="6">
    <source>
        <dbReference type="SAM" id="Phobius"/>
    </source>
</evidence>
<proteinExistence type="predicted"/>
<accession>A0AAX6T9F7</accession>
<dbReference type="InterPro" id="IPR001791">
    <property type="entry name" value="Laminin_G"/>
</dbReference>